<dbReference type="AlphaFoldDB" id="L1NBY1"/>
<dbReference type="eggNOG" id="COG3137">
    <property type="taxonomic scope" value="Bacteria"/>
</dbReference>
<dbReference type="PATRIC" id="fig|1127696.3.peg.1017"/>
<dbReference type="Pfam" id="PF11276">
    <property type="entry name" value="DUF3078"/>
    <property type="match status" value="1"/>
</dbReference>
<feature type="signal peptide" evidence="1">
    <location>
        <begin position="1"/>
        <end position="24"/>
    </location>
</feature>
<sequence length="478" mass="54856">MKIPTRRYALLGLLLFFFTSTLEAQTGRDLGEPFTLDSLGSSSPGYYMPREVSSPTLLQAIADAPSIESQLLGYYASGGIDTPSGRSLLLPWLMMPRPWALPPKQLLHLPPLSITVNQAKLLQLVSDASPSPTDYRKEAGLSLLGQFLASTLKSHPKYFTNEQLTLPPSLALTTPSGGSVERALEGYTAATKPTPIYISEKRDYSELRERKWIPQLESAIQFSQNSVSDNWYKGGASNLNLYMRNYFALSYIKDRVLWKNEIESKLSVYNAEKDTIHRYRIADDLLRLRTNYGIRAFNKIYYTLDAELRTQLLRSYRENKTSLQSDFLSPFTVNVGLGLKFDYKKKSTKVYGRSVSFSINVAPLSYTYRGTVRQSIDLARHGLAPDQLWYQRFGSTIRAAWEWKVNMNLTWTSRLFFNTSYQAIEAEWENTLDMALTRYFSTRFNLNLRYDDAVRPTKAWNRHLQYNELLSFGFNYRL</sequence>
<dbReference type="HOGENOM" id="CLU_570906_0_0_10"/>
<evidence type="ECO:0000313" key="2">
    <source>
        <dbReference type="EMBL" id="EKY01034.1"/>
    </source>
</evidence>
<evidence type="ECO:0000256" key="1">
    <source>
        <dbReference type="SAM" id="SignalP"/>
    </source>
</evidence>
<protein>
    <recommendedName>
        <fullName evidence="4">Outer membrane insertion signal domain protein</fullName>
    </recommendedName>
</protein>
<comment type="caution">
    <text evidence="2">The sequence shown here is derived from an EMBL/GenBank/DDBJ whole genome shotgun (WGS) entry which is preliminary data.</text>
</comment>
<dbReference type="Proteomes" id="UP000010408">
    <property type="component" value="Unassembled WGS sequence"/>
</dbReference>
<gene>
    <name evidence="2" type="ORF">HMPREF9134_01133</name>
</gene>
<feature type="chain" id="PRO_5003954941" description="Outer membrane insertion signal domain protein" evidence="1">
    <location>
        <begin position="25"/>
        <end position="478"/>
    </location>
</feature>
<accession>L1NBY1</accession>
<evidence type="ECO:0008006" key="4">
    <source>
        <dbReference type="Google" id="ProtNLM"/>
    </source>
</evidence>
<proteinExistence type="predicted"/>
<organism evidence="2 3">
    <name type="scientific">Porphyromonas catoniae F0037</name>
    <dbReference type="NCBI Taxonomy" id="1127696"/>
    <lineage>
        <taxon>Bacteria</taxon>
        <taxon>Pseudomonadati</taxon>
        <taxon>Bacteroidota</taxon>
        <taxon>Bacteroidia</taxon>
        <taxon>Bacteroidales</taxon>
        <taxon>Porphyromonadaceae</taxon>
        <taxon>Porphyromonas</taxon>
    </lineage>
</organism>
<keyword evidence="1" id="KW-0732">Signal</keyword>
<dbReference type="InterPro" id="IPR021428">
    <property type="entry name" value="DUF3078"/>
</dbReference>
<dbReference type="STRING" id="1127696.HMPREF9134_01133"/>
<name>L1NBY1_9PORP</name>
<evidence type="ECO:0000313" key="3">
    <source>
        <dbReference type="Proteomes" id="UP000010408"/>
    </source>
</evidence>
<dbReference type="RefSeq" id="WP_005467175.1">
    <property type="nucleotide sequence ID" value="NZ_KB291030.1"/>
</dbReference>
<reference evidence="2 3" key="1">
    <citation type="submission" date="2012-05" db="EMBL/GenBank/DDBJ databases">
        <authorList>
            <person name="Weinstock G."/>
            <person name="Sodergren E."/>
            <person name="Lobos E.A."/>
            <person name="Fulton L."/>
            <person name="Fulton R."/>
            <person name="Courtney L."/>
            <person name="Fronick C."/>
            <person name="O'Laughlin M."/>
            <person name="Godfrey J."/>
            <person name="Wilson R.M."/>
            <person name="Miner T."/>
            <person name="Farmer C."/>
            <person name="Delehaunty K."/>
            <person name="Cordes M."/>
            <person name="Minx P."/>
            <person name="Tomlinson C."/>
            <person name="Chen J."/>
            <person name="Wollam A."/>
            <person name="Pepin K.H."/>
            <person name="Bhonagiri V."/>
            <person name="Zhang X."/>
            <person name="Suruliraj S."/>
            <person name="Warren W."/>
            <person name="Mitreva M."/>
            <person name="Mardis E.R."/>
            <person name="Wilson R.K."/>
        </authorList>
    </citation>
    <scope>NUCLEOTIDE SEQUENCE [LARGE SCALE GENOMIC DNA]</scope>
    <source>
        <strain evidence="2 3">F0037</strain>
    </source>
</reference>
<dbReference type="EMBL" id="AMEQ01000032">
    <property type="protein sequence ID" value="EKY01034.1"/>
    <property type="molecule type" value="Genomic_DNA"/>
</dbReference>